<evidence type="ECO:0000313" key="2">
    <source>
        <dbReference type="EMBL" id="AWM40930.1"/>
    </source>
</evidence>
<dbReference type="EMBL" id="CP025958">
    <property type="protein sequence ID" value="AWM40930.1"/>
    <property type="molecule type" value="Genomic_DNA"/>
</dbReference>
<proteinExistence type="predicted"/>
<keyword evidence="3" id="KW-1185">Reference proteome</keyword>
<dbReference type="KEGG" id="gog:C1280_30730"/>
<evidence type="ECO:0000256" key="1">
    <source>
        <dbReference type="SAM" id="SignalP"/>
    </source>
</evidence>
<gene>
    <name evidence="2" type="ORF">C1280_30730</name>
</gene>
<dbReference type="Proteomes" id="UP000245802">
    <property type="component" value="Chromosome"/>
</dbReference>
<keyword evidence="1" id="KW-0732">Signal</keyword>
<evidence type="ECO:0008006" key="4">
    <source>
        <dbReference type="Google" id="ProtNLM"/>
    </source>
</evidence>
<evidence type="ECO:0000313" key="3">
    <source>
        <dbReference type="Proteomes" id="UP000245802"/>
    </source>
</evidence>
<accession>A0A2Z3HHM2</accession>
<feature type="signal peptide" evidence="1">
    <location>
        <begin position="1"/>
        <end position="24"/>
    </location>
</feature>
<organism evidence="2 3">
    <name type="scientific">Gemmata obscuriglobus</name>
    <dbReference type="NCBI Taxonomy" id="114"/>
    <lineage>
        <taxon>Bacteria</taxon>
        <taxon>Pseudomonadati</taxon>
        <taxon>Planctomycetota</taxon>
        <taxon>Planctomycetia</taxon>
        <taxon>Gemmatales</taxon>
        <taxon>Gemmataceae</taxon>
        <taxon>Gemmata</taxon>
    </lineage>
</organism>
<dbReference type="OrthoDB" id="9970624at2"/>
<feature type="chain" id="PRO_5016387987" description="SPOR domain-containing protein" evidence="1">
    <location>
        <begin position="25"/>
        <end position="99"/>
    </location>
</feature>
<protein>
    <recommendedName>
        <fullName evidence="4">SPOR domain-containing protein</fullName>
    </recommendedName>
</protein>
<dbReference type="RefSeq" id="WP_010052988.1">
    <property type="nucleotide sequence ID" value="NZ_CP025958.1"/>
</dbReference>
<reference evidence="2 3" key="1">
    <citation type="submission" date="2018-01" db="EMBL/GenBank/DDBJ databases">
        <title>G. obscuriglobus.</title>
        <authorList>
            <person name="Franke J."/>
            <person name="Blomberg W."/>
            <person name="Selmecki A."/>
        </authorList>
    </citation>
    <scope>NUCLEOTIDE SEQUENCE [LARGE SCALE GENOMIC DNA]</scope>
    <source>
        <strain evidence="2 3">DSM 5831</strain>
    </source>
</reference>
<sequence length="99" mass="11200">MIRKLILGAVAAAAVGFGGASATAGEPVRGPIGGPLDVGFVPPGHPRHDHDYVVLIRHFGHWDRYGRYETRHEAERVARRLERDGRRVRIEVVEDRRRW</sequence>
<dbReference type="AlphaFoldDB" id="A0A2Z3HHM2"/>
<name>A0A2Z3HHM2_9BACT</name>